<comment type="caution">
    <text evidence="2">The sequence shown here is derived from an EMBL/GenBank/DDBJ whole genome shotgun (WGS) entry which is preliminary data.</text>
</comment>
<dbReference type="AlphaFoldDB" id="A0A1V1PIT9"/>
<evidence type="ECO:0000313" key="2">
    <source>
        <dbReference type="EMBL" id="ETR74605.1"/>
    </source>
</evidence>
<sequence>MDAVLSVNGIVKSADPTIRFELNEWAAVFIIFYCLDDYDLKFYYRSQVYEQCWIHLCRSGVRPAVQRQELYLYNGLEERSIEDARRPITLLNEIDLFMYLTEDMKEELSQRMHLHHFMANDIVFKQGDEGDSLFIIREGVVGVWIKMESGDAIEVARLGAGSFFGEMALLTGEPRTASIITKTETFMYEITKTDFAPIIESSPKTAQKLSHELTQRNLNSEFLEDEYRNSQLNKDDLNNHFLNRIVNFFGVKKQQNYAGVDLSDDADGDGD</sequence>
<dbReference type="PANTHER" id="PTHR23011:SF28">
    <property type="entry name" value="CYCLIC NUCLEOTIDE-BINDING DOMAIN CONTAINING PROTEIN"/>
    <property type="match status" value="1"/>
</dbReference>
<dbReference type="SMART" id="SM00100">
    <property type="entry name" value="cNMP"/>
    <property type="match status" value="1"/>
</dbReference>
<dbReference type="Gene3D" id="2.60.120.10">
    <property type="entry name" value="Jelly Rolls"/>
    <property type="match status" value="1"/>
</dbReference>
<organism evidence="2 3">
    <name type="scientific">Candidatus Magnetoglobus multicellularis str. Araruama</name>
    <dbReference type="NCBI Taxonomy" id="890399"/>
    <lineage>
        <taxon>Bacteria</taxon>
        <taxon>Pseudomonadati</taxon>
        <taxon>Thermodesulfobacteriota</taxon>
        <taxon>Desulfobacteria</taxon>
        <taxon>Desulfobacterales</taxon>
        <taxon>Desulfobacteraceae</taxon>
        <taxon>Candidatus Magnetoglobus</taxon>
    </lineage>
</organism>
<evidence type="ECO:0000259" key="1">
    <source>
        <dbReference type="PROSITE" id="PS50042"/>
    </source>
</evidence>
<dbReference type="EMBL" id="ATBP01000003">
    <property type="protein sequence ID" value="ETR74605.1"/>
    <property type="molecule type" value="Genomic_DNA"/>
</dbReference>
<dbReference type="PRINTS" id="PR00103">
    <property type="entry name" value="CAMPKINASE"/>
</dbReference>
<dbReference type="PANTHER" id="PTHR23011">
    <property type="entry name" value="CYCLIC NUCLEOTIDE-BINDING DOMAIN CONTAINING PROTEIN"/>
    <property type="match status" value="1"/>
</dbReference>
<dbReference type="InterPro" id="IPR018488">
    <property type="entry name" value="cNMP-bd_CS"/>
</dbReference>
<dbReference type="InterPro" id="IPR014710">
    <property type="entry name" value="RmlC-like_jellyroll"/>
</dbReference>
<accession>A0A1V1PIT9</accession>
<proteinExistence type="predicted"/>
<evidence type="ECO:0000313" key="3">
    <source>
        <dbReference type="Proteomes" id="UP000189670"/>
    </source>
</evidence>
<gene>
    <name evidence="2" type="ORF">OMM_06242</name>
</gene>
<dbReference type="PROSITE" id="PS00889">
    <property type="entry name" value="CNMP_BINDING_2"/>
    <property type="match status" value="1"/>
</dbReference>
<dbReference type="InterPro" id="IPR000595">
    <property type="entry name" value="cNMP-bd_dom"/>
</dbReference>
<dbReference type="PROSITE" id="PS50042">
    <property type="entry name" value="CNMP_BINDING_3"/>
    <property type="match status" value="1"/>
</dbReference>
<dbReference type="CDD" id="cd00038">
    <property type="entry name" value="CAP_ED"/>
    <property type="match status" value="1"/>
</dbReference>
<dbReference type="InterPro" id="IPR018490">
    <property type="entry name" value="cNMP-bd_dom_sf"/>
</dbReference>
<reference evidence="3" key="1">
    <citation type="submission" date="2012-11" db="EMBL/GenBank/DDBJ databases">
        <authorList>
            <person name="Lucero-Rivera Y.E."/>
            <person name="Tovar-Ramirez D."/>
        </authorList>
    </citation>
    <scope>NUCLEOTIDE SEQUENCE [LARGE SCALE GENOMIC DNA]</scope>
    <source>
        <strain evidence="3">Araruama</strain>
    </source>
</reference>
<feature type="domain" description="Cyclic nucleotide-binding" evidence="1">
    <location>
        <begin position="96"/>
        <end position="216"/>
    </location>
</feature>
<name>A0A1V1PIT9_9BACT</name>
<dbReference type="Proteomes" id="UP000189670">
    <property type="component" value="Unassembled WGS sequence"/>
</dbReference>
<dbReference type="SUPFAM" id="SSF51206">
    <property type="entry name" value="cAMP-binding domain-like"/>
    <property type="match status" value="1"/>
</dbReference>
<protein>
    <submittedName>
        <fullName evidence="2">MscS Mechanosensitive ion channel</fullName>
    </submittedName>
</protein>
<dbReference type="Pfam" id="PF00027">
    <property type="entry name" value="cNMP_binding"/>
    <property type="match status" value="1"/>
</dbReference>